<dbReference type="Proteomes" id="UP001217963">
    <property type="component" value="Chromosome V"/>
</dbReference>
<protein>
    <submittedName>
        <fullName evidence="1">Uncharacterized protein</fullName>
    </submittedName>
</protein>
<evidence type="ECO:0000313" key="1">
    <source>
        <dbReference type="EMBL" id="WEL38689.1"/>
    </source>
</evidence>
<accession>A0ABY8CIJ5</accession>
<evidence type="ECO:0000313" key="2">
    <source>
        <dbReference type="Proteomes" id="UP001217963"/>
    </source>
</evidence>
<organism evidence="1 2">
    <name type="scientific">Encephalitozoon hellem</name>
    <name type="common">Microsporidian parasite</name>
    <dbReference type="NCBI Taxonomy" id="27973"/>
    <lineage>
        <taxon>Eukaryota</taxon>
        <taxon>Fungi</taxon>
        <taxon>Fungi incertae sedis</taxon>
        <taxon>Microsporidia</taxon>
        <taxon>Unikaryonidae</taxon>
        <taxon>Encephalitozoon</taxon>
    </lineage>
</organism>
<sequence length="166" mass="19050">MGVRIITYSSSISLPPTIFIRNTLFRNTQMKLSYTHVHFIDAPEAIAVCDILVVDGNSVSVDTLNELKKVHPKTILWCKDIVNDATWFLEKFGEAVDRSYVVVINDGVNVEERDAEDYPLQKLPLDPRLESEEDLVGVYLDRKFSNLEKRKPVESIFSRLHLSRNQ</sequence>
<gene>
    <name evidence="1" type="ORF">PFJ87_05g01590</name>
</gene>
<dbReference type="EMBL" id="CP119066">
    <property type="protein sequence ID" value="WEL38689.1"/>
    <property type="molecule type" value="Genomic_DNA"/>
</dbReference>
<keyword evidence="2" id="KW-1185">Reference proteome</keyword>
<reference evidence="1 2" key="1">
    <citation type="submission" date="2023-02" db="EMBL/GenBank/DDBJ databases">
        <title>Encephalitozoon hellem ATCC 50451 complete genome.</title>
        <authorList>
            <person name="Mascarenhas dos Santos A.C."/>
            <person name="Julian A.T."/>
            <person name="Pombert J.-F."/>
        </authorList>
    </citation>
    <scope>NUCLEOTIDE SEQUENCE [LARGE SCALE GENOMIC DNA]</scope>
    <source>
        <strain evidence="1 2">ATCC 50451</strain>
    </source>
</reference>
<name>A0ABY8CIJ5_ENCHE</name>
<proteinExistence type="predicted"/>